<evidence type="ECO:0000313" key="3">
    <source>
        <dbReference type="Proteomes" id="UP000242381"/>
    </source>
</evidence>
<evidence type="ECO:0008006" key="4">
    <source>
        <dbReference type="Google" id="ProtNLM"/>
    </source>
</evidence>
<sequence>MITKFSLTIVCFILIVSTVSCFQTNKDIVEKQRLEKRDCDFSCINQGNCDTLCNNAANEMLLAVCHAGKCYCGYVPN</sequence>
<evidence type="ECO:0000313" key="2">
    <source>
        <dbReference type="EMBL" id="ORE21247.1"/>
    </source>
</evidence>
<dbReference type="EMBL" id="KV921282">
    <property type="protein sequence ID" value="ORE21247.1"/>
    <property type="molecule type" value="Genomic_DNA"/>
</dbReference>
<dbReference type="PROSITE" id="PS51257">
    <property type="entry name" value="PROKAR_LIPOPROTEIN"/>
    <property type="match status" value="1"/>
</dbReference>
<organism evidence="2 3">
    <name type="scientific">Rhizopus microsporus</name>
    <dbReference type="NCBI Taxonomy" id="58291"/>
    <lineage>
        <taxon>Eukaryota</taxon>
        <taxon>Fungi</taxon>
        <taxon>Fungi incertae sedis</taxon>
        <taxon>Mucoromycota</taxon>
        <taxon>Mucoromycotina</taxon>
        <taxon>Mucoromycetes</taxon>
        <taxon>Mucorales</taxon>
        <taxon>Mucorineae</taxon>
        <taxon>Rhizopodaceae</taxon>
        <taxon>Rhizopus</taxon>
    </lineage>
</organism>
<accession>A0A1X0SAB9</accession>
<dbReference type="AlphaFoldDB" id="A0A1X0SAB9"/>
<keyword evidence="1" id="KW-0732">Signal</keyword>
<gene>
    <name evidence="2" type="ORF">BCV71DRAFT_61139</name>
</gene>
<name>A0A1X0SAB9_RHIZD</name>
<protein>
    <recommendedName>
        <fullName evidence="4">Invertebrate defensins family profile domain-containing protein</fullName>
    </recommendedName>
</protein>
<feature type="signal peptide" evidence="1">
    <location>
        <begin position="1"/>
        <end position="21"/>
    </location>
</feature>
<proteinExistence type="predicted"/>
<reference evidence="2 3" key="1">
    <citation type="journal article" date="2016" name="Proc. Natl. Acad. Sci. U.S.A.">
        <title>Lipid metabolic changes in an early divergent fungus govern the establishment of a mutualistic symbiosis with endobacteria.</title>
        <authorList>
            <person name="Lastovetsky O.A."/>
            <person name="Gaspar M.L."/>
            <person name="Mondo S.J."/>
            <person name="LaButti K.M."/>
            <person name="Sandor L."/>
            <person name="Grigoriev I.V."/>
            <person name="Henry S.A."/>
            <person name="Pawlowska T.E."/>
        </authorList>
    </citation>
    <scope>NUCLEOTIDE SEQUENCE [LARGE SCALE GENOMIC DNA]</scope>
    <source>
        <strain evidence="2 3">ATCC 11559</strain>
    </source>
</reference>
<dbReference type="Proteomes" id="UP000242381">
    <property type="component" value="Unassembled WGS sequence"/>
</dbReference>
<evidence type="ECO:0000256" key="1">
    <source>
        <dbReference type="SAM" id="SignalP"/>
    </source>
</evidence>
<feature type="chain" id="PRO_5012032462" description="Invertebrate defensins family profile domain-containing protein" evidence="1">
    <location>
        <begin position="22"/>
        <end position="77"/>
    </location>
</feature>